<proteinExistence type="inferred from homology"/>
<name>A0AA35ZJ03_LACSI</name>
<reference evidence="4" key="1">
    <citation type="submission" date="2023-04" db="EMBL/GenBank/DDBJ databases">
        <authorList>
            <person name="Vijverberg K."/>
            <person name="Xiong W."/>
            <person name="Schranz E."/>
        </authorList>
    </citation>
    <scope>NUCLEOTIDE SEQUENCE</scope>
</reference>
<keyword evidence="5" id="KW-1185">Reference proteome</keyword>
<accession>A0AA35ZJ03</accession>
<dbReference type="FunFam" id="3.30.559.10:FF:000008">
    <property type="entry name" value="Tryptamine hydroxycinnamoyl transferase"/>
    <property type="match status" value="1"/>
</dbReference>
<dbReference type="GO" id="GO:0050266">
    <property type="term" value="F:rosmarinate synthase activity"/>
    <property type="evidence" value="ECO:0007669"/>
    <property type="project" value="UniProtKB-ARBA"/>
</dbReference>
<dbReference type="Proteomes" id="UP001177003">
    <property type="component" value="Chromosome 7"/>
</dbReference>
<evidence type="ECO:0000256" key="1">
    <source>
        <dbReference type="ARBA" id="ARBA00009861"/>
    </source>
</evidence>
<dbReference type="FunFam" id="3.30.559.10:FF:000015">
    <property type="entry name" value="Spermidine hydroxycinnamoyl transferase"/>
    <property type="match status" value="1"/>
</dbReference>
<protein>
    <submittedName>
        <fullName evidence="4">Uncharacterized protein</fullName>
    </submittedName>
</protein>
<sequence length="438" mass="48559">MTIGTDSEKMNLTVKESVMVKPSKPTPKQRLWNSNLDLIVGRIHLLTIYFYTPNGSSDFFDSVVLKQALSDVLCSFFPMAGRLGTDGDGRVEINCNGEGVLFVEAEADCKIDDFGEITPSPELRRLAPTVDYSGDISSYPLVITQVTRFKCGGVSLGCGVHHTLSDGFSSLHFINTWSDIARGLPVAIPPFNDRSLLRARDPPTPTFDHVEYHPPPSLITPPENQKSPASTTILRLTLDQINDLKSKGKGDGNVYHSTFVILAAHLWRCACKARGLSHDQPTKLYVATDGRSRLNPPLPPGYLGNVVFTATPMANSGEFKSESLADSARRIHSKLARMDDQYMRSAIDYLEIQSDLSALIRGPTYFASPNLNVNSWTRLPLYESDFGWGKPIFMGPANILYEGTIYIIPNPNDDRALKLAVCLDSEHMSLFKKYLYDF</sequence>
<gene>
    <name evidence="4" type="ORF">LSALG_LOCUS32548</name>
</gene>
<dbReference type="PANTHER" id="PTHR31642">
    <property type="entry name" value="TRICHOTHECENE 3-O-ACETYLTRANSFERASE"/>
    <property type="match status" value="1"/>
</dbReference>
<dbReference type="PANTHER" id="PTHR31642:SF329">
    <property type="entry name" value="TRANSFERASE, CHLORAMPHENICOL ACETYLTRANSFERASE-LIKE DOMAIN PROTEIN-RELATED"/>
    <property type="match status" value="1"/>
</dbReference>
<dbReference type="SUPFAM" id="SSF52777">
    <property type="entry name" value="CoA-dependent acyltransferases"/>
    <property type="match status" value="1"/>
</dbReference>
<dbReference type="InterPro" id="IPR023213">
    <property type="entry name" value="CAT-like_dom_sf"/>
</dbReference>
<dbReference type="Pfam" id="PF02458">
    <property type="entry name" value="Transferase"/>
    <property type="match status" value="1"/>
</dbReference>
<organism evidence="4 5">
    <name type="scientific">Lactuca saligna</name>
    <name type="common">Willowleaf lettuce</name>
    <dbReference type="NCBI Taxonomy" id="75948"/>
    <lineage>
        <taxon>Eukaryota</taxon>
        <taxon>Viridiplantae</taxon>
        <taxon>Streptophyta</taxon>
        <taxon>Embryophyta</taxon>
        <taxon>Tracheophyta</taxon>
        <taxon>Spermatophyta</taxon>
        <taxon>Magnoliopsida</taxon>
        <taxon>eudicotyledons</taxon>
        <taxon>Gunneridae</taxon>
        <taxon>Pentapetalae</taxon>
        <taxon>asterids</taxon>
        <taxon>campanulids</taxon>
        <taxon>Asterales</taxon>
        <taxon>Asteraceae</taxon>
        <taxon>Cichorioideae</taxon>
        <taxon>Cichorieae</taxon>
        <taxon>Lactucinae</taxon>
        <taxon>Lactuca</taxon>
    </lineage>
</organism>
<evidence type="ECO:0000313" key="5">
    <source>
        <dbReference type="Proteomes" id="UP001177003"/>
    </source>
</evidence>
<evidence type="ECO:0000313" key="4">
    <source>
        <dbReference type="EMBL" id="CAI9293525.1"/>
    </source>
</evidence>
<dbReference type="Gene3D" id="3.30.559.10">
    <property type="entry name" value="Chloramphenicol acetyltransferase-like domain"/>
    <property type="match status" value="2"/>
</dbReference>
<comment type="similarity">
    <text evidence="1">Belongs to the plant acyltransferase family.</text>
</comment>
<evidence type="ECO:0000256" key="2">
    <source>
        <dbReference type="ARBA" id="ARBA00022679"/>
    </source>
</evidence>
<dbReference type="EMBL" id="OX465083">
    <property type="protein sequence ID" value="CAI9293525.1"/>
    <property type="molecule type" value="Genomic_DNA"/>
</dbReference>
<keyword evidence="2" id="KW-0808">Transferase</keyword>
<evidence type="ECO:0000256" key="3">
    <source>
        <dbReference type="ARBA" id="ARBA00023315"/>
    </source>
</evidence>
<dbReference type="InterPro" id="IPR050317">
    <property type="entry name" value="Plant_Fungal_Acyltransferase"/>
</dbReference>
<dbReference type="AlphaFoldDB" id="A0AA35ZJ03"/>
<keyword evidence="3" id="KW-0012">Acyltransferase</keyword>